<proteinExistence type="predicted"/>
<gene>
    <name evidence="1" type="ORF">FEM01_12230</name>
</gene>
<dbReference type="Proteomes" id="UP000309819">
    <property type="component" value="Unassembled WGS sequence"/>
</dbReference>
<sequence>MRRQRGVALLLALGLSLLLGLLAAQVLYEAQAQQRLVSEQVAGVRAFEQAEAGLREGLALLPAALASPCGGCLPPPIPRGAPVAPWRPTASGFVLLQTLGNTELAAGLPPATSVTLVRVTAISRASRNRQVLEAVYALGSDTVPFRVSWRQRLREG</sequence>
<organism evidence="1 2">
    <name type="scientific">Pseudomonas mosselii</name>
    <dbReference type="NCBI Taxonomy" id="78327"/>
    <lineage>
        <taxon>Bacteria</taxon>
        <taxon>Pseudomonadati</taxon>
        <taxon>Pseudomonadota</taxon>
        <taxon>Gammaproteobacteria</taxon>
        <taxon>Pseudomonadales</taxon>
        <taxon>Pseudomonadaceae</taxon>
        <taxon>Pseudomonas</taxon>
    </lineage>
</organism>
<name>A0A5R8Z3R0_9PSED</name>
<keyword evidence="2" id="KW-1185">Reference proteome</keyword>
<reference evidence="1 2" key="1">
    <citation type="submission" date="2019-05" db="EMBL/GenBank/DDBJ databases">
        <title>Pseudomonas sp. SC006 isolated from lettuce that can produce HBGAs.</title>
        <authorList>
            <person name="Wang D."/>
            <person name="Liao N."/>
            <person name="Liu D."/>
            <person name="Zhang Z."/>
            <person name="Zou S."/>
        </authorList>
    </citation>
    <scope>NUCLEOTIDE SEQUENCE [LARGE SCALE GENOMIC DNA]</scope>
    <source>
        <strain evidence="1 2">SC006</strain>
    </source>
</reference>
<evidence type="ECO:0000313" key="2">
    <source>
        <dbReference type="Proteomes" id="UP000309819"/>
    </source>
</evidence>
<evidence type="ECO:0008006" key="3">
    <source>
        <dbReference type="Google" id="ProtNLM"/>
    </source>
</evidence>
<dbReference type="AlphaFoldDB" id="A0A5R8Z3R0"/>
<dbReference type="OrthoDB" id="7024066at2"/>
<dbReference type="EMBL" id="VAUO01000005">
    <property type="protein sequence ID" value="TLP59975.1"/>
    <property type="molecule type" value="Genomic_DNA"/>
</dbReference>
<dbReference type="RefSeq" id="WP_138219704.1">
    <property type="nucleotide sequence ID" value="NZ_VAUO01000005.1"/>
</dbReference>
<comment type="caution">
    <text evidence="1">The sequence shown here is derived from an EMBL/GenBank/DDBJ whole genome shotgun (WGS) entry which is preliminary data.</text>
</comment>
<accession>A0A5R8Z3R0</accession>
<evidence type="ECO:0000313" key="1">
    <source>
        <dbReference type="EMBL" id="TLP59975.1"/>
    </source>
</evidence>
<protein>
    <recommendedName>
        <fullName evidence="3">Pilus assembly protein PilX</fullName>
    </recommendedName>
</protein>